<dbReference type="InterPro" id="IPR052377">
    <property type="entry name" value="Mitochondrial_ECH-domain"/>
</dbReference>
<dbReference type="Pfam" id="PF00378">
    <property type="entry name" value="ECH_1"/>
    <property type="match status" value="1"/>
</dbReference>
<organism evidence="10 11">
    <name type="scientific">Delphinapterus leucas</name>
    <name type="common">Beluga whale</name>
    <dbReference type="NCBI Taxonomy" id="9749"/>
    <lineage>
        <taxon>Eukaryota</taxon>
        <taxon>Metazoa</taxon>
        <taxon>Chordata</taxon>
        <taxon>Craniata</taxon>
        <taxon>Vertebrata</taxon>
        <taxon>Euteleostomi</taxon>
        <taxon>Mammalia</taxon>
        <taxon>Eutheria</taxon>
        <taxon>Laurasiatheria</taxon>
        <taxon>Artiodactyla</taxon>
        <taxon>Whippomorpha</taxon>
        <taxon>Cetacea</taxon>
        <taxon>Odontoceti</taxon>
        <taxon>Monodontidae</taxon>
        <taxon>Delphinapterus</taxon>
    </lineage>
</organism>
<keyword evidence="3" id="KW-0276">Fatty acid metabolism</keyword>
<keyword evidence="6" id="KW-0496">Mitochondrion</keyword>
<dbReference type="GO" id="GO:0016836">
    <property type="term" value="F:hydro-lyase activity"/>
    <property type="evidence" value="ECO:0007669"/>
    <property type="project" value="TreeGrafter"/>
</dbReference>
<evidence type="ECO:0000313" key="11">
    <source>
        <dbReference type="RefSeq" id="XP_022436005.1"/>
    </source>
</evidence>
<dbReference type="Gene3D" id="1.10.12.10">
    <property type="entry name" value="Lyase 2-enoyl-coa Hydratase, Chain A, domain 2"/>
    <property type="match status" value="1"/>
</dbReference>
<dbReference type="InParanoid" id="A0A2Y9NPU6"/>
<evidence type="ECO:0000256" key="1">
    <source>
        <dbReference type="ARBA" id="ARBA00004173"/>
    </source>
</evidence>
<evidence type="ECO:0000313" key="10">
    <source>
        <dbReference type="Proteomes" id="UP000248483"/>
    </source>
</evidence>
<evidence type="ECO:0000256" key="5">
    <source>
        <dbReference type="ARBA" id="ARBA00023098"/>
    </source>
</evidence>
<dbReference type="FunCoup" id="A0A2Y9NPU6">
    <property type="interactions" value="384"/>
</dbReference>
<feature type="region of interest" description="Disordered" evidence="9">
    <location>
        <begin position="1"/>
        <end position="54"/>
    </location>
</feature>
<dbReference type="CDD" id="cd06558">
    <property type="entry name" value="crotonase-like"/>
    <property type="match status" value="1"/>
</dbReference>
<dbReference type="InterPro" id="IPR001753">
    <property type="entry name" value="Enoyl-CoA_hydra/iso"/>
</dbReference>
<comment type="function">
    <text evidence="7">May play a role in fatty acid biosynthesis and insulin sensitivity.</text>
</comment>
<protein>
    <recommendedName>
        <fullName evidence="8">Enoyl-CoA hydratase domain-containing protein 3, mitochondrial</fullName>
    </recommendedName>
</protein>
<dbReference type="KEGG" id="dle:111177997"/>
<sequence length="206" mass="22208">MSLQRRSVVLSDPKRRNALSLATLRSPKRHSSRSRKPRSEGHDADPDPPGPHHRVVNGLATAAGCQLVASCDIAVASDKSSFAMPGVNIGLFCSTPGVALGRVVLRKVALEVLFTGEPVSAREALLHGLLSRVVPEDETTQMAKKVASPDQPVLSLGKAALYRQLARDLRTACHLTSQMMVDNLGLPDAQEGVKAFLQKRKPVWSH</sequence>
<dbReference type="GO" id="GO:0005739">
    <property type="term" value="C:mitochondrion"/>
    <property type="evidence" value="ECO:0007669"/>
    <property type="project" value="UniProtKB-SubCell"/>
</dbReference>
<evidence type="ECO:0000256" key="9">
    <source>
        <dbReference type="SAM" id="MobiDB-lite"/>
    </source>
</evidence>
<dbReference type="CTD" id="79746"/>
<accession>A0A2Y9NPU6</accession>
<dbReference type="Gene3D" id="3.90.226.10">
    <property type="entry name" value="2-enoyl-CoA Hydratase, Chain A, domain 1"/>
    <property type="match status" value="1"/>
</dbReference>
<dbReference type="PANTHER" id="PTHR43602:SF1">
    <property type="entry name" value="ENOYL-COA HYDRATASE DOMAIN-CONTAINING PROTEIN 3, MITOCHONDRIAL"/>
    <property type="match status" value="1"/>
</dbReference>
<dbReference type="STRING" id="9749.A0A2Y9NPU6"/>
<dbReference type="GeneID" id="111177997"/>
<reference evidence="11" key="1">
    <citation type="submission" date="2025-08" db="UniProtKB">
        <authorList>
            <consortium name="RefSeq"/>
        </authorList>
    </citation>
    <scope>IDENTIFICATION</scope>
    <source>
        <tissue evidence="11">Blood</tissue>
    </source>
</reference>
<evidence type="ECO:0000256" key="7">
    <source>
        <dbReference type="ARBA" id="ARBA00037410"/>
    </source>
</evidence>
<dbReference type="InterPro" id="IPR029045">
    <property type="entry name" value="ClpP/crotonase-like_dom_sf"/>
</dbReference>
<comment type="similarity">
    <text evidence="2">Belongs to the enoyl-CoA hydratase/isomerase family.</text>
</comment>
<evidence type="ECO:0000256" key="3">
    <source>
        <dbReference type="ARBA" id="ARBA00022832"/>
    </source>
</evidence>
<dbReference type="GO" id="GO:0006631">
    <property type="term" value="P:fatty acid metabolic process"/>
    <property type="evidence" value="ECO:0007669"/>
    <property type="project" value="UniProtKB-KW"/>
</dbReference>
<keyword evidence="5" id="KW-0443">Lipid metabolism</keyword>
<evidence type="ECO:0000256" key="4">
    <source>
        <dbReference type="ARBA" id="ARBA00022946"/>
    </source>
</evidence>
<proteinExistence type="inferred from homology"/>
<name>A0A2Y9NPU6_DELLE</name>
<keyword evidence="4" id="KW-0809">Transit peptide</keyword>
<dbReference type="InterPro" id="IPR014748">
    <property type="entry name" value="Enoyl-CoA_hydra_C"/>
</dbReference>
<dbReference type="PANTHER" id="PTHR43602">
    <property type="match status" value="1"/>
</dbReference>
<comment type="subcellular location">
    <subcellularLocation>
        <location evidence="1">Mitochondrion</location>
    </subcellularLocation>
</comment>
<feature type="compositionally biased region" description="Basic residues" evidence="9">
    <location>
        <begin position="26"/>
        <end position="36"/>
    </location>
</feature>
<evidence type="ECO:0000256" key="6">
    <source>
        <dbReference type="ARBA" id="ARBA00023128"/>
    </source>
</evidence>
<evidence type="ECO:0000256" key="8">
    <source>
        <dbReference type="ARBA" id="ARBA00040545"/>
    </source>
</evidence>
<evidence type="ECO:0000256" key="2">
    <source>
        <dbReference type="ARBA" id="ARBA00005254"/>
    </source>
</evidence>
<dbReference type="RefSeq" id="XP_022436005.1">
    <property type="nucleotide sequence ID" value="XM_022580297.2"/>
</dbReference>
<dbReference type="Proteomes" id="UP000248483">
    <property type="component" value="Unplaced"/>
</dbReference>
<dbReference type="SUPFAM" id="SSF52096">
    <property type="entry name" value="ClpP/crotonase"/>
    <property type="match status" value="1"/>
</dbReference>
<dbReference type="AlphaFoldDB" id="A0A2Y9NPU6"/>
<gene>
    <name evidence="11" type="primary">ECHDC3</name>
</gene>
<keyword evidence="10" id="KW-1185">Reference proteome</keyword>